<gene>
    <name evidence="2" type="ORF">LCGC14_1542540</name>
</gene>
<comment type="caution">
    <text evidence="2">The sequence shown here is derived from an EMBL/GenBank/DDBJ whole genome shotgun (WGS) entry which is preliminary data.</text>
</comment>
<reference evidence="2" key="1">
    <citation type="journal article" date="2015" name="Nature">
        <title>Complex archaea that bridge the gap between prokaryotes and eukaryotes.</title>
        <authorList>
            <person name="Spang A."/>
            <person name="Saw J.H."/>
            <person name="Jorgensen S.L."/>
            <person name="Zaremba-Niedzwiedzka K."/>
            <person name="Martijn J."/>
            <person name="Lind A.E."/>
            <person name="van Eijk R."/>
            <person name="Schleper C."/>
            <person name="Guy L."/>
            <person name="Ettema T.J."/>
        </authorList>
    </citation>
    <scope>NUCLEOTIDE SEQUENCE</scope>
</reference>
<evidence type="ECO:0000313" key="2">
    <source>
        <dbReference type="EMBL" id="KKM60361.1"/>
    </source>
</evidence>
<evidence type="ECO:0000256" key="1">
    <source>
        <dbReference type="SAM" id="Phobius"/>
    </source>
</evidence>
<proteinExistence type="predicted"/>
<protein>
    <submittedName>
        <fullName evidence="2">Uncharacterized protein</fullName>
    </submittedName>
</protein>
<feature type="transmembrane region" description="Helical" evidence="1">
    <location>
        <begin position="15"/>
        <end position="33"/>
    </location>
</feature>
<dbReference type="AlphaFoldDB" id="A0A0F9JDL2"/>
<keyword evidence="1" id="KW-0472">Membrane</keyword>
<dbReference type="EMBL" id="LAZR01011692">
    <property type="protein sequence ID" value="KKM60361.1"/>
    <property type="molecule type" value="Genomic_DNA"/>
</dbReference>
<keyword evidence="1" id="KW-0812">Transmembrane</keyword>
<sequence>MNINKKMNKQRDKKIIILFGIIIFILLIFSIYLSNENKILKQENFLFKTILYADTQMSEVSIISQKGDSYYSEASFFYENSNYNSVESNCRLARGYYSDSSQKYREIKSEIQKANIEDSLINIYSEFLEVLAEIKLNMFEACEHFESASRYYDKYYDADTPYDDQSYDMGALEIDSMNEKIKLHDENVRKYNSLLGDFKAEMGERLNE</sequence>
<name>A0A0F9JDL2_9ZZZZ</name>
<organism evidence="2">
    <name type="scientific">marine sediment metagenome</name>
    <dbReference type="NCBI Taxonomy" id="412755"/>
    <lineage>
        <taxon>unclassified sequences</taxon>
        <taxon>metagenomes</taxon>
        <taxon>ecological metagenomes</taxon>
    </lineage>
</organism>
<keyword evidence="1" id="KW-1133">Transmembrane helix</keyword>
<accession>A0A0F9JDL2</accession>